<dbReference type="EMBL" id="FNKP01000002">
    <property type="protein sequence ID" value="SDR29652.1"/>
    <property type="molecule type" value="Genomic_DNA"/>
</dbReference>
<feature type="domain" description="Amidohydrolase-related" evidence="2">
    <location>
        <begin position="6"/>
        <end position="280"/>
    </location>
</feature>
<evidence type="ECO:0000259" key="2">
    <source>
        <dbReference type="Pfam" id="PF04909"/>
    </source>
</evidence>
<evidence type="ECO:0000256" key="1">
    <source>
        <dbReference type="ARBA" id="ARBA00023239"/>
    </source>
</evidence>
<dbReference type="PANTHER" id="PTHR21240">
    <property type="entry name" value="2-AMINO-3-CARBOXYLMUCONATE-6-SEMIALDEHYDE DECARBOXYLASE"/>
    <property type="match status" value="1"/>
</dbReference>
<dbReference type="SUPFAM" id="SSF51556">
    <property type="entry name" value="Metallo-dependent hydrolases"/>
    <property type="match status" value="1"/>
</dbReference>
<dbReference type="InterPro" id="IPR006680">
    <property type="entry name" value="Amidohydro-rel"/>
</dbReference>
<dbReference type="Pfam" id="PF04909">
    <property type="entry name" value="Amidohydro_2"/>
    <property type="match status" value="1"/>
</dbReference>
<gene>
    <name evidence="3" type="ORF">SAMN05443245_4360</name>
</gene>
<reference evidence="4" key="1">
    <citation type="submission" date="2016-10" db="EMBL/GenBank/DDBJ databases">
        <authorList>
            <person name="Varghese N."/>
        </authorList>
    </citation>
    <scope>NUCLEOTIDE SEQUENCE [LARGE SCALE GENOMIC DNA]</scope>
    <source>
        <strain evidence="4">GAS106B</strain>
    </source>
</reference>
<dbReference type="PANTHER" id="PTHR21240:SF19">
    <property type="entry name" value="CATALYTIC_ HYDROLASE"/>
    <property type="match status" value="1"/>
</dbReference>
<dbReference type="OrthoDB" id="8628355at2"/>
<dbReference type="GO" id="GO:0016787">
    <property type="term" value="F:hydrolase activity"/>
    <property type="evidence" value="ECO:0007669"/>
    <property type="project" value="UniProtKB-KW"/>
</dbReference>
<keyword evidence="3" id="KW-0378">Hydrolase</keyword>
<keyword evidence="1" id="KW-0456">Lyase</keyword>
<dbReference type="Proteomes" id="UP000183487">
    <property type="component" value="Unassembled WGS sequence"/>
</dbReference>
<name>A0A1H1HVZ2_9BURK</name>
<dbReference type="RefSeq" id="WP_074768488.1">
    <property type="nucleotide sequence ID" value="NZ_FNKP01000002.1"/>
</dbReference>
<dbReference type="AlphaFoldDB" id="A0A1H1HVZ2"/>
<sequence>MASSIVDIHPHIISDNETLYPPAPLFGKRSDWSQERPSTVETLIASMDAAGVAKAAVVHSSTTYGFDNSYVLDGCAKYADRLVAVGSIDVLQADAPKLIRDAVERGLAGLRLFTGGSTKDFDPSELDDPRSFAAWELCGELGLPMCIQTGPIGLPQVTALAKRFPNVAIILDHLARPDVLDGAPYAKAQSLFDLAPFHNIYFKLTPRIFGDVKKEKASAETFFPRVVEAFGAKRLAWGSNYPTSPGTLAEILATAQAGLASVSEEDREWIFGKTALQLYPALVSDALSTQNKELA</sequence>
<evidence type="ECO:0000313" key="3">
    <source>
        <dbReference type="EMBL" id="SDR29652.1"/>
    </source>
</evidence>
<accession>A0A1H1HVZ2</accession>
<protein>
    <submittedName>
        <fullName evidence="3">Predicted metal-dependent hydrolase, TIM-barrel fold</fullName>
    </submittedName>
</protein>
<evidence type="ECO:0000313" key="4">
    <source>
        <dbReference type="Proteomes" id="UP000183487"/>
    </source>
</evidence>
<dbReference type="InterPro" id="IPR032465">
    <property type="entry name" value="ACMSD"/>
</dbReference>
<dbReference type="GO" id="GO:0016831">
    <property type="term" value="F:carboxy-lyase activity"/>
    <property type="evidence" value="ECO:0007669"/>
    <property type="project" value="InterPro"/>
</dbReference>
<organism evidence="3 4">
    <name type="scientific">Paraburkholderia fungorum</name>
    <dbReference type="NCBI Taxonomy" id="134537"/>
    <lineage>
        <taxon>Bacteria</taxon>
        <taxon>Pseudomonadati</taxon>
        <taxon>Pseudomonadota</taxon>
        <taxon>Betaproteobacteria</taxon>
        <taxon>Burkholderiales</taxon>
        <taxon>Burkholderiaceae</taxon>
        <taxon>Paraburkholderia</taxon>
    </lineage>
</organism>
<dbReference type="InterPro" id="IPR032466">
    <property type="entry name" value="Metal_Hydrolase"/>
</dbReference>
<dbReference type="Gene3D" id="3.20.20.140">
    <property type="entry name" value="Metal-dependent hydrolases"/>
    <property type="match status" value="1"/>
</dbReference>
<proteinExistence type="predicted"/>
<keyword evidence="4" id="KW-1185">Reference proteome</keyword>